<keyword evidence="2" id="KW-1185">Reference proteome</keyword>
<evidence type="ECO:0000313" key="2">
    <source>
        <dbReference type="Proteomes" id="UP001054837"/>
    </source>
</evidence>
<comment type="caution">
    <text evidence="1">The sequence shown here is derived from an EMBL/GenBank/DDBJ whole genome shotgun (WGS) entry which is preliminary data.</text>
</comment>
<organism evidence="1 2">
    <name type="scientific">Caerostris darwini</name>
    <dbReference type="NCBI Taxonomy" id="1538125"/>
    <lineage>
        <taxon>Eukaryota</taxon>
        <taxon>Metazoa</taxon>
        <taxon>Ecdysozoa</taxon>
        <taxon>Arthropoda</taxon>
        <taxon>Chelicerata</taxon>
        <taxon>Arachnida</taxon>
        <taxon>Araneae</taxon>
        <taxon>Araneomorphae</taxon>
        <taxon>Entelegynae</taxon>
        <taxon>Araneoidea</taxon>
        <taxon>Araneidae</taxon>
        <taxon>Caerostris</taxon>
    </lineage>
</organism>
<sequence length="110" mass="12898">MQTLILVQFKENNGTSFIHFETTFVSSWKLNQLFSDDILSLLDFRRCITFAYLGFLIPSSPSYRKLDVGQVNEDFQMLQMICLIIMQPLILLQFKEKDTSFIHFETTFVA</sequence>
<protein>
    <submittedName>
        <fullName evidence="1">Uncharacterized protein</fullName>
    </submittedName>
</protein>
<evidence type="ECO:0000313" key="1">
    <source>
        <dbReference type="EMBL" id="GIX69315.1"/>
    </source>
</evidence>
<dbReference type="AlphaFoldDB" id="A0AAV4MBV6"/>
<gene>
    <name evidence="1" type="ORF">CDAR_593021</name>
</gene>
<dbReference type="Proteomes" id="UP001054837">
    <property type="component" value="Unassembled WGS sequence"/>
</dbReference>
<name>A0AAV4MBV6_9ARAC</name>
<reference evidence="1 2" key="1">
    <citation type="submission" date="2021-06" db="EMBL/GenBank/DDBJ databases">
        <title>Caerostris darwini draft genome.</title>
        <authorList>
            <person name="Kono N."/>
            <person name="Arakawa K."/>
        </authorList>
    </citation>
    <scope>NUCLEOTIDE SEQUENCE [LARGE SCALE GENOMIC DNA]</scope>
</reference>
<accession>A0AAV4MBV6</accession>
<dbReference type="EMBL" id="BPLQ01000256">
    <property type="protein sequence ID" value="GIX69315.1"/>
    <property type="molecule type" value="Genomic_DNA"/>
</dbReference>
<proteinExistence type="predicted"/>